<feature type="domain" description="Phytase-like" evidence="2">
    <location>
        <begin position="64"/>
        <end position="305"/>
    </location>
</feature>
<dbReference type="PIRSF" id="PIRSF031900">
    <property type="entry name" value="UCP031900"/>
    <property type="match status" value="1"/>
</dbReference>
<dbReference type="Gene3D" id="2.130.10.10">
    <property type="entry name" value="YVTN repeat-like/Quinoprotein amine dehydrogenase"/>
    <property type="match status" value="1"/>
</dbReference>
<name>A0A099EZK2_9RHOB</name>
<dbReference type="AlphaFoldDB" id="A0A099EZK2"/>
<dbReference type="Proteomes" id="UP000182312">
    <property type="component" value="Unassembled WGS sequence"/>
</dbReference>
<dbReference type="SUPFAM" id="SSF101898">
    <property type="entry name" value="NHL repeat"/>
    <property type="match status" value="1"/>
</dbReference>
<evidence type="ECO:0000313" key="3">
    <source>
        <dbReference type="EMBL" id="KGJ03347.1"/>
    </source>
</evidence>
<keyword evidence="5" id="KW-1185">Reference proteome</keyword>
<dbReference type="InterPro" id="IPR015943">
    <property type="entry name" value="WD40/YVTN_repeat-like_dom_sf"/>
</dbReference>
<dbReference type="EMBL" id="FOJO01000022">
    <property type="protein sequence ID" value="SFA58802.1"/>
    <property type="molecule type" value="Genomic_DNA"/>
</dbReference>
<evidence type="ECO:0000256" key="1">
    <source>
        <dbReference type="SAM" id="SignalP"/>
    </source>
</evidence>
<dbReference type="InterPro" id="IPR014567">
    <property type="entry name" value="UCP031900"/>
</dbReference>
<proteinExistence type="predicted"/>
<evidence type="ECO:0000259" key="2">
    <source>
        <dbReference type="Pfam" id="PF13449"/>
    </source>
</evidence>
<reference evidence="3 5" key="2">
    <citation type="submission" date="2014-10" db="EMBL/GenBank/DDBJ databases">
        <title>Paracoccus sanguinis sp. nov., isolated from clinical specimens of New York State patients.</title>
        <authorList>
            <person name="Mingle L.A."/>
            <person name="Cole J.A."/>
            <person name="Lapierre P."/>
            <person name="Musser K.A."/>
        </authorList>
    </citation>
    <scope>NUCLEOTIDE SEQUENCE [LARGE SCALE GENOMIC DNA]</scope>
    <source>
        <strain evidence="3 5">JCM 14014</strain>
    </source>
</reference>
<dbReference type="RefSeq" id="WP_036742496.1">
    <property type="nucleotide sequence ID" value="NZ_FOJO01000022.1"/>
</dbReference>
<dbReference type="InterPro" id="IPR027372">
    <property type="entry name" value="Phytase-like_dom"/>
</dbReference>
<evidence type="ECO:0000313" key="5">
    <source>
        <dbReference type="Proteomes" id="UP000029846"/>
    </source>
</evidence>
<dbReference type="OrthoDB" id="9798693at2"/>
<organism evidence="3 5">
    <name type="scientific">Paracoccus halophilus</name>
    <dbReference type="NCBI Taxonomy" id="376733"/>
    <lineage>
        <taxon>Bacteria</taxon>
        <taxon>Pseudomonadati</taxon>
        <taxon>Pseudomonadota</taxon>
        <taxon>Alphaproteobacteria</taxon>
        <taxon>Rhodobacterales</taxon>
        <taxon>Paracoccaceae</taxon>
        <taxon>Paracoccus</taxon>
    </lineage>
</organism>
<dbReference type="EMBL" id="JRKN01000022">
    <property type="protein sequence ID" value="KGJ03347.1"/>
    <property type="molecule type" value="Genomic_DNA"/>
</dbReference>
<sequence>MPDRRHRPLRRVRRRGWQGTGRLPGLALALLLAGPFSACAAEPAPARATRATYVATHIWRMDDQTFGGFSGIEIGDDGRDFIVISDRAEIRWGSILRDAEGRITAMEAAGRALLRDENGDPLPADWQGDSEGLARAADGTLWISFEGTARIARYATPDSPGEPLPRPPEFDDLQRNSSFEALAIAADGTLLTLPERSGRLTRPFPVWRWRDGAWDQPFAITRSGDWLPVGADIGPDGRLYLLERDFRGLLGFRSRVRRFDLSETGVTNEAVLLESGPLQYDNLEGISVWSDGKDIRITLISDDNFRMFQRTELVEYRVQE</sequence>
<keyword evidence="1" id="KW-0732">Signal</keyword>
<feature type="chain" id="PRO_5010409324" evidence="1">
    <location>
        <begin position="41"/>
        <end position="320"/>
    </location>
</feature>
<dbReference type="Proteomes" id="UP000029846">
    <property type="component" value="Unassembled WGS sequence"/>
</dbReference>
<gene>
    <name evidence="3" type="ORF">IT41_14370</name>
    <name evidence="4" type="ORF">SAMN04487972_12214</name>
</gene>
<accession>A0A099EZK2</accession>
<feature type="signal peptide" evidence="1">
    <location>
        <begin position="1"/>
        <end position="40"/>
    </location>
</feature>
<dbReference type="Pfam" id="PF13449">
    <property type="entry name" value="Phytase-like"/>
    <property type="match status" value="1"/>
</dbReference>
<dbReference type="STRING" id="376733.SAMN04487972_12214"/>
<evidence type="ECO:0000313" key="4">
    <source>
        <dbReference type="EMBL" id="SFA58802.1"/>
    </source>
</evidence>
<reference evidence="3 5" key="1">
    <citation type="submission" date="2014-09" db="EMBL/GenBank/DDBJ databases">
        <authorList>
            <person name="McGinnis J.M."/>
            <person name="Wolfgang W.J."/>
        </authorList>
    </citation>
    <scope>NUCLEOTIDE SEQUENCE [LARGE SCALE GENOMIC DNA]</scope>
    <source>
        <strain evidence="3 5">JCM 14014</strain>
    </source>
</reference>
<dbReference type="eggNOG" id="COG4246">
    <property type="taxonomic scope" value="Bacteria"/>
</dbReference>
<reference evidence="4 6" key="3">
    <citation type="submission" date="2016-10" db="EMBL/GenBank/DDBJ databases">
        <authorList>
            <person name="de Groot N.N."/>
        </authorList>
    </citation>
    <scope>NUCLEOTIDE SEQUENCE [LARGE SCALE GENOMIC DNA]</scope>
    <source>
        <strain evidence="4 6">CGMCC 1.6117</strain>
    </source>
</reference>
<evidence type="ECO:0000313" key="6">
    <source>
        <dbReference type="Proteomes" id="UP000182312"/>
    </source>
</evidence>
<protein>
    <submittedName>
        <fullName evidence="3">ABC-type cobalamin/Fe3+-siderophores transport system, ATPase component</fullName>
    </submittedName>
</protein>